<organism evidence="3 4">
    <name type="scientific">Trichomonascus ciferrii</name>
    <dbReference type="NCBI Taxonomy" id="44093"/>
    <lineage>
        <taxon>Eukaryota</taxon>
        <taxon>Fungi</taxon>
        <taxon>Dikarya</taxon>
        <taxon>Ascomycota</taxon>
        <taxon>Saccharomycotina</taxon>
        <taxon>Dipodascomycetes</taxon>
        <taxon>Dipodascales</taxon>
        <taxon>Trichomonascaceae</taxon>
        <taxon>Trichomonascus</taxon>
        <taxon>Trichomonascus ciferrii complex</taxon>
    </lineage>
</organism>
<comment type="caution">
    <text evidence="3">The sequence shown here is derived from an EMBL/GenBank/DDBJ whole genome shotgun (WGS) entry which is preliminary data.</text>
</comment>
<dbReference type="InterPro" id="IPR036866">
    <property type="entry name" value="RibonucZ/Hydroxyglut_hydro"/>
</dbReference>
<dbReference type="OrthoDB" id="332863at2759"/>
<gene>
    <name evidence="3" type="ORF">TRICI_006360</name>
</gene>
<dbReference type="InterPro" id="IPR001279">
    <property type="entry name" value="Metallo-B-lactamas"/>
</dbReference>
<keyword evidence="1" id="KW-0378">Hydrolase</keyword>
<dbReference type="PANTHER" id="PTHR43546:SF9">
    <property type="entry name" value="L-ASCORBATE-6-PHOSPHATE LACTONASE ULAG-RELATED"/>
    <property type="match status" value="1"/>
</dbReference>
<dbReference type="GO" id="GO:0016787">
    <property type="term" value="F:hydrolase activity"/>
    <property type="evidence" value="ECO:0007669"/>
    <property type="project" value="UniProtKB-KW"/>
</dbReference>
<protein>
    <recommendedName>
        <fullName evidence="2">Metallo-beta-lactamase domain-containing protein</fullName>
    </recommendedName>
</protein>
<dbReference type="InterPro" id="IPR050114">
    <property type="entry name" value="UPF0173_UPF0282_UlaG_hydrolase"/>
</dbReference>
<proteinExistence type="predicted"/>
<dbReference type="Pfam" id="PF12706">
    <property type="entry name" value="Lactamase_B_2"/>
    <property type="match status" value="1"/>
</dbReference>
<evidence type="ECO:0000313" key="4">
    <source>
        <dbReference type="Proteomes" id="UP000761534"/>
    </source>
</evidence>
<dbReference type="SUPFAM" id="SSF56281">
    <property type="entry name" value="Metallo-hydrolase/oxidoreductase"/>
    <property type="match status" value="1"/>
</dbReference>
<evidence type="ECO:0000313" key="3">
    <source>
        <dbReference type="EMBL" id="KAA8899272.1"/>
    </source>
</evidence>
<dbReference type="EMBL" id="SWFS01000525">
    <property type="protein sequence ID" value="KAA8899272.1"/>
    <property type="molecule type" value="Genomic_DNA"/>
</dbReference>
<dbReference type="PANTHER" id="PTHR43546">
    <property type="entry name" value="UPF0173 METAL-DEPENDENT HYDROLASE MJ1163-RELATED"/>
    <property type="match status" value="1"/>
</dbReference>
<name>A0A642UJV9_9ASCO</name>
<dbReference type="VEuPathDB" id="FungiDB:TRICI_006360"/>
<evidence type="ECO:0000256" key="1">
    <source>
        <dbReference type="ARBA" id="ARBA00022801"/>
    </source>
</evidence>
<sequence length="156" mass="17274">MKPWEKASVNLGGTKFEITATPCKHVLGGECVGFVFTTEKFGIADNGKPNAIYFTGDTVYIDELSKIPEEFNIVAALMNLGNAKADIPGGPFQITMDGKQGTRLLRTLKADCLVPMHYESWRHFTQFGKDLAHDFEQEGIADKVHWLTPGKSIKIL</sequence>
<accession>A0A642UJV9</accession>
<feature type="domain" description="Metallo-beta-lactamase" evidence="2">
    <location>
        <begin position="3"/>
        <end position="118"/>
    </location>
</feature>
<dbReference type="Gene3D" id="3.60.15.10">
    <property type="entry name" value="Ribonuclease Z/Hydroxyacylglutathione hydrolase-like"/>
    <property type="match status" value="1"/>
</dbReference>
<evidence type="ECO:0000259" key="2">
    <source>
        <dbReference type="Pfam" id="PF12706"/>
    </source>
</evidence>
<reference evidence="3" key="1">
    <citation type="journal article" date="2019" name="G3 (Bethesda)">
        <title>Genome Assemblies of Two Rare Opportunistic Yeast Pathogens: Diutina rugosa (syn. Candida rugosa) and Trichomonascus ciferrii (syn. Candida ciferrii).</title>
        <authorList>
            <person name="Mixao V."/>
            <person name="Saus E."/>
            <person name="Hansen A.P."/>
            <person name="Lass-Florl C."/>
            <person name="Gabaldon T."/>
        </authorList>
    </citation>
    <scope>NUCLEOTIDE SEQUENCE</scope>
    <source>
        <strain evidence="3">CBS 4856</strain>
    </source>
</reference>
<dbReference type="AlphaFoldDB" id="A0A642UJV9"/>
<dbReference type="Proteomes" id="UP000761534">
    <property type="component" value="Unassembled WGS sequence"/>
</dbReference>
<keyword evidence="4" id="KW-1185">Reference proteome</keyword>